<accession>A0ABV0T0R0</accession>
<evidence type="ECO:0000313" key="1">
    <source>
        <dbReference type="EMBL" id="MEQ2225666.1"/>
    </source>
</evidence>
<reference evidence="1 2" key="1">
    <citation type="submission" date="2021-06" db="EMBL/GenBank/DDBJ databases">
        <authorList>
            <person name="Palmer J.M."/>
        </authorList>
    </citation>
    <scope>NUCLEOTIDE SEQUENCE [LARGE SCALE GENOMIC DNA]</scope>
    <source>
        <strain evidence="2">if_2019</strain>
        <tissue evidence="1">Muscle</tissue>
    </source>
</reference>
<dbReference type="Proteomes" id="UP001482620">
    <property type="component" value="Unassembled WGS sequence"/>
</dbReference>
<comment type="caution">
    <text evidence="1">The sequence shown here is derived from an EMBL/GenBank/DDBJ whole genome shotgun (WGS) entry which is preliminary data.</text>
</comment>
<organism evidence="1 2">
    <name type="scientific">Ilyodon furcidens</name>
    <name type="common">goldbreast splitfin</name>
    <dbReference type="NCBI Taxonomy" id="33524"/>
    <lineage>
        <taxon>Eukaryota</taxon>
        <taxon>Metazoa</taxon>
        <taxon>Chordata</taxon>
        <taxon>Craniata</taxon>
        <taxon>Vertebrata</taxon>
        <taxon>Euteleostomi</taxon>
        <taxon>Actinopterygii</taxon>
        <taxon>Neopterygii</taxon>
        <taxon>Teleostei</taxon>
        <taxon>Neoteleostei</taxon>
        <taxon>Acanthomorphata</taxon>
        <taxon>Ovalentaria</taxon>
        <taxon>Atherinomorphae</taxon>
        <taxon>Cyprinodontiformes</taxon>
        <taxon>Goodeidae</taxon>
        <taxon>Ilyodon</taxon>
    </lineage>
</organism>
<proteinExistence type="predicted"/>
<protein>
    <submittedName>
        <fullName evidence="1">Uncharacterized protein</fullName>
    </submittedName>
</protein>
<gene>
    <name evidence="1" type="ORF">ILYODFUR_019774</name>
</gene>
<keyword evidence="2" id="KW-1185">Reference proteome</keyword>
<sequence>MNSSLLKKITMPLHVKEGGRSAALDVLQSNHSLSNNPYLPCLFFFPIPLAYLKTPTALEAQVPSLGQNHKWRKYKDTFIVSVNRALWIENSSNFLSCRYKHMSN</sequence>
<evidence type="ECO:0000313" key="2">
    <source>
        <dbReference type="Proteomes" id="UP001482620"/>
    </source>
</evidence>
<dbReference type="EMBL" id="JAHRIQ010013583">
    <property type="protein sequence ID" value="MEQ2225666.1"/>
    <property type="molecule type" value="Genomic_DNA"/>
</dbReference>
<name>A0ABV0T0R0_9TELE</name>